<protein>
    <recommendedName>
        <fullName evidence="1">RIN4 pathogenic type III effector avirulence factor Avr cleavage site domain-containing protein</fullName>
    </recommendedName>
</protein>
<name>A0A9Q1MU79_9SOLA</name>
<feature type="domain" description="RIN4 pathogenic type III effector avirulence factor Avr cleavage site" evidence="1">
    <location>
        <begin position="10"/>
        <end position="39"/>
    </location>
</feature>
<dbReference type="Proteomes" id="UP001152561">
    <property type="component" value="Unassembled WGS sequence"/>
</dbReference>
<dbReference type="Pfam" id="PF05627">
    <property type="entry name" value="AvrRpt-cleavage"/>
    <property type="match status" value="1"/>
</dbReference>
<dbReference type="AlphaFoldDB" id="A0A9Q1MU79"/>
<dbReference type="PANTHER" id="PTHR33699">
    <property type="entry name" value="EXPRESSED PROTEIN"/>
    <property type="match status" value="1"/>
</dbReference>
<evidence type="ECO:0000313" key="3">
    <source>
        <dbReference type="Proteomes" id="UP001152561"/>
    </source>
</evidence>
<dbReference type="OrthoDB" id="755325at2759"/>
<evidence type="ECO:0000313" key="2">
    <source>
        <dbReference type="EMBL" id="KAJ8568660.1"/>
    </source>
</evidence>
<accession>A0A9Q1MU79</accession>
<gene>
    <name evidence="2" type="ORF">K7X08_028193</name>
</gene>
<organism evidence="2 3">
    <name type="scientific">Anisodus acutangulus</name>
    <dbReference type="NCBI Taxonomy" id="402998"/>
    <lineage>
        <taxon>Eukaryota</taxon>
        <taxon>Viridiplantae</taxon>
        <taxon>Streptophyta</taxon>
        <taxon>Embryophyta</taxon>
        <taxon>Tracheophyta</taxon>
        <taxon>Spermatophyta</taxon>
        <taxon>Magnoliopsida</taxon>
        <taxon>eudicotyledons</taxon>
        <taxon>Gunneridae</taxon>
        <taxon>Pentapetalae</taxon>
        <taxon>asterids</taxon>
        <taxon>lamiids</taxon>
        <taxon>Solanales</taxon>
        <taxon>Solanaceae</taxon>
        <taxon>Solanoideae</taxon>
        <taxon>Hyoscyameae</taxon>
        <taxon>Anisodus</taxon>
    </lineage>
</organism>
<proteinExistence type="predicted"/>
<evidence type="ECO:0000259" key="1">
    <source>
        <dbReference type="Pfam" id="PF05627"/>
    </source>
</evidence>
<keyword evidence="3" id="KW-1185">Reference proteome</keyword>
<dbReference type="PANTHER" id="PTHR33699:SF2">
    <property type="entry name" value="PATHOGENIC TYPE III EFFECTOR AVIRULENCE FACTOR AVR AVRRPT-CLEAVAGE: CLEAVAGE SITE PROTEIN-RELATED"/>
    <property type="match status" value="1"/>
</dbReference>
<dbReference type="EMBL" id="JAJAGQ010000003">
    <property type="protein sequence ID" value="KAJ8568660.1"/>
    <property type="molecule type" value="Genomic_DNA"/>
</dbReference>
<dbReference type="InterPro" id="IPR008700">
    <property type="entry name" value="TypeIII_avirulence_cleave"/>
</dbReference>
<sequence length="145" mass="16706">MDENYYLMNRNHIPAFGSWDCNDDQFPIPFTQCFESVRQAGLLRYSYSEDRDLYVAGDLYQNDILTPAMILVPRRQRKATTGIEGRKEGWVVCNCEYDEVKEAARPVPAVDEDLYKISPQLLHSKPKRKGIRGFFSMCLLPTCAS</sequence>
<comment type="caution">
    <text evidence="2">The sequence shown here is derived from an EMBL/GenBank/DDBJ whole genome shotgun (WGS) entry which is preliminary data.</text>
</comment>
<reference evidence="3" key="1">
    <citation type="journal article" date="2023" name="Proc. Natl. Acad. Sci. U.S.A.">
        <title>Genomic and structural basis for evolution of tropane alkaloid biosynthesis.</title>
        <authorList>
            <person name="Wanga Y.-J."/>
            <person name="Taina T."/>
            <person name="Yua J.-Y."/>
            <person name="Lia J."/>
            <person name="Xua B."/>
            <person name="Chenc J."/>
            <person name="D'Auriad J.C."/>
            <person name="Huanga J.-P."/>
            <person name="Huanga S.-X."/>
        </authorList>
    </citation>
    <scope>NUCLEOTIDE SEQUENCE [LARGE SCALE GENOMIC DNA]</scope>
    <source>
        <strain evidence="3">cv. KIB-2019</strain>
    </source>
</reference>